<dbReference type="Gene3D" id="3.30.200.20">
    <property type="entry name" value="Phosphorylase Kinase, domain 1"/>
    <property type="match status" value="1"/>
</dbReference>
<dbReference type="SUPFAM" id="SSF52058">
    <property type="entry name" value="L domain-like"/>
    <property type="match status" value="1"/>
</dbReference>
<dbReference type="GO" id="GO:0004672">
    <property type="term" value="F:protein kinase activity"/>
    <property type="evidence" value="ECO:0007669"/>
    <property type="project" value="InterPro"/>
</dbReference>
<protein>
    <recommendedName>
        <fullName evidence="9">Protein kinase domain-containing protein</fullName>
    </recommendedName>
</protein>
<keyword evidence="5" id="KW-0677">Repeat</keyword>
<evidence type="ECO:0000313" key="11">
    <source>
        <dbReference type="Proteomes" id="UP001229421"/>
    </source>
</evidence>
<keyword evidence="2" id="KW-0433">Leucine-rich repeat</keyword>
<keyword evidence="11" id="KW-1185">Reference proteome</keyword>
<evidence type="ECO:0000256" key="7">
    <source>
        <dbReference type="ARBA" id="ARBA00023136"/>
    </source>
</evidence>
<name>A0AAD8L8A6_TARER</name>
<dbReference type="Gene3D" id="3.80.10.10">
    <property type="entry name" value="Ribonuclease Inhibitor"/>
    <property type="match status" value="2"/>
</dbReference>
<dbReference type="Pfam" id="PF25003">
    <property type="entry name" value="DUF7781"/>
    <property type="match status" value="1"/>
</dbReference>
<dbReference type="InterPro" id="IPR011009">
    <property type="entry name" value="Kinase-like_dom_sf"/>
</dbReference>
<evidence type="ECO:0000256" key="2">
    <source>
        <dbReference type="ARBA" id="ARBA00022614"/>
    </source>
</evidence>
<evidence type="ECO:0000256" key="4">
    <source>
        <dbReference type="ARBA" id="ARBA00022729"/>
    </source>
</evidence>
<dbReference type="PANTHER" id="PTHR48007:SF29">
    <property type="entry name" value="POLLEN RECEPTOR-LIKE KINASE 3"/>
    <property type="match status" value="1"/>
</dbReference>
<dbReference type="EMBL" id="JAUHHV010000001">
    <property type="protein sequence ID" value="KAK1437615.1"/>
    <property type="molecule type" value="Genomic_DNA"/>
</dbReference>
<dbReference type="Pfam" id="PF07714">
    <property type="entry name" value="PK_Tyr_Ser-Thr"/>
    <property type="match status" value="1"/>
</dbReference>
<dbReference type="AlphaFoldDB" id="A0AAD8L8A6"/>
<dbReference type="InterPro" id="IPR001245">
    <property type="entry name" value="Ser-Thr/Tyr_kinase_cat_dom"/>
</dbReference>
<dbReference type="PANTHER" id="PTHR48007">
    <property type="entry name" value="LEUCINE-RICH REPEAT RECEPTOR-LIKE PROTEIN KINASE PXC1"/>
    <property type="match status" value="1"/>
</dbReference>
<dbReference type="FunFam" id="3.80.10.10:FF:000400">
    <property type="entry name" value="Nuclear pore complex protein NUP107"/>
    <property type="match status" value="1"/>
</dbReference>
<keyword evidence="4 8" id="KW-0732">Signal</keyword>
<dbReference type="InterPro" id="IPR032675">
    <property type="entry name" value="LRR_dom_sf"/>
</dbReference>
<proteinExistence type="predicted"/>
<comment type="subcellular location">
    <subcellularLocation>
        <location evidence="1">Membrane</location>
    </subcellularLocation>
</comment>
<reference evidence="10" key="1">
    <citation type="journal article" date="2023" name="bioRxiv">
        <title>Improved chromosome-level genome assembly for marigold (Tagetes erecta).</title>
        <authorList>
            <person name="Jiang F."/>
            <person name="Yuan L."/>
            <person name="Wang S."/>
            <person name="Wang H."/>
            <person name="Xu D."/>
            <person name="Wang A."/>
            <person name="Fan W."/>
        </authorList>
    </citation>
    <scope>NUCLEOTIDE SEQUENCE</scope>
    <source>
        <strain evidence="10">WSJ</strain>
        <tissue evidence="10">Leaf</tissue>
    </source>
</reference>
<gene>
    <name evidence="10" type="ORF">QVD17_03409</name>
</gene>
<evidence type="ECO:0000313" key="10">
    <source>
        <dbReference type="EMBL" id="KAK1437615.1"/>
    </source>
</evidence>
<evidence type="ECO:0000256" key="3">
    <source>
        <dbReference type="ARBA" id="ARBA00022692"/>
    </source>
</evidence>
<keyword evidence="7" id="KW-0472">Membrane</keyword>
<feature type="signal peptide" evidence="8">
    <location>
        <begin position="1"/>
        <end position="21"/>
    </location>
</feature>
<sequence length="697" mass="78349">MAVVHVFLIIYYLRIVALSQSQDNTSSHALLKFKNSLSNSDSLTNWKYNDNESPCDRNNIWVGIVCNKDTVTRINLANMGLQGRPNVGAFASFQHLEAISLQNNSFIGPIPAFNFIPTLKAIYASQNQFSGLIPPNYFQPLRSLTRISLSDNKFSGPIPRSLGDLTHLKELHLDKNEFSGRIPDFSEINLLNVVDFSNNKLDGPIPRRMNKFDKKSFQNNPELCGPKASKDCPLPSTESIMAKKLVIAAIVVILLLIIISIKDKQKEENNTSRVVLYKENMNEAVVTIPTNITRKKSSGRKAGYAGFKKTKSMSKTSGSTQGVGEVVMVNEGKLGAFGSQDLMKASAEVLGNGGLGSAYKATLGNGMSVVLKRMKEMNQMSKDVFDGEMRKLGRLKHQNILTPLAYHFRREDKFLVSEYVPKGSLHNVLHGDRGSELNWVNRLKMIKGVGRALSYLHSELASYELPHGNLKSCNVLIGKDDEALVSDYALHPLINKTAMRQSMFAYRSPEAIVGQQVSHKSDVYCLGIIILEVVTGRYPSQYIVNYNYNQKGESGTDVVQWVRSALDENRENELIDAEAVVTTQKEYCVRQMEKLLRIGAACTETQVLGWVESINQSQRVILYPEPEEKQQQIELKMEEPILWDELYSIDLMPSELFLKFREQLQGFRVALNLEFYNSPMNDCQGKLVLKPLSDDRR</sequence>
<organism evidence="10 11">
    <name type="scientific">Tagetes erecta</name>
    <name type="common">African marigold</name>
    <dbReference type="NCBI Taxonomy" id="13708"/>
    <lineage>
        <taxon>Eukaryota</taxon>
        <taxon>Viridiplantae</taxon>
        <taxon>Streptophyta</taxon>
        <taxon>Embryophyta</taxon>
        <taxon>Tracheophyta</taxon>
        <taxon>Spermatophyta</taxon>
        <taxon>Magnoliopsida</taxon>
        <taxon>eudicotyledons</taxon>
        <taxon>Gunneridae</taxon>
        <taxon>Pentapetalae</taxon>
        <taxon>asterids</taxon>
        <taxon>campanulids</taxon>
        <taxon>Asterales</taxon>
        <taxon>Asteraceae</taxon>
        <taxon>Asteroideae</taxon>
        <taxon>Heliantheae alliance</taxon>
        <taxon>Tageteae</taxon>
        <taxon>Tagetes</taxon>
    </lineage>
</organism>
<feature type="chain" id="PRO_5042292642" description="Protein kinase domain-containing protein" evidence="8">
    <location>
        <begin position="22"/>
        <end position="697"/>
    </location>
</feature>
<dbReference type="GO" id="GO:0005524">
    <property type="term" value="F:ATP binding"/>
    <property type="evidence" value="ECO:0007669"/>
    <property type="project" value="InterPro"/>
</dbReference>
<evidence type="ECO:0000256" key="8">
    <source>
        <dbReference type="SAM" id="SignalP"/>
    </source>
</evidence>
<dbReference type="PROSITE" id="PS50011">
    <property type="entry name" value="PROTEIN_KINASE_DOM"/>
    <property type="match status" value="1"/>
</dbReference>
<dbReference type="InterPro" id="IPR001611">
    <property type="entry name" value="Leu-rich_rpt"/>
</dbReference>
<dbReference type="Pfam" id="PF00560">
    <property type="entry name" value="LRR_1"/>
    <property type="match status" value="1"/>
</dbReference>
<evidence type="ECO:0000256" key="6">
    <source>
        <dbReference type="ARBA" id="ARBA00022989"/>
    </source>
</evidence>
<dbReference type="Pfam" id="PF08263">
    <property type="entry name" value="LRRNT_2"/>
    <property type="match status" value="1"/>
</dbReference>
<dbReference type="InterPro" id="IPR013210">
    <property type="entry name" value="LRR_N_plant-typ"/>
</dbReference>
<dbReference type="Proteomes" id="UP001229421">
    <property type="component" value="Unassembled WGS sequence"/>
</dbReference>
<feature type="domain" description="Protein kinase" evidence="9">
    <location>
        <begin position="344"/>
        <end position="642"/>
    </location>
</feature>
<dbReference type="Gene3D" id="1.10.510.10">
    <property type="entry name" value="Transferase(Phosphotransferase) domain 1"/>
    <property type="match status" value="1"/>
</dbReference>
<dbReference type="InterPro" id="IPR056683">
    <property type="entry name" value="DUF7781"/>
</dbReference>
<dbReference type="GO" id="GO:0016020">
    <property type="term" value="C:membrane"/>
    <property type="evidence" value="ECO:0007669"/>
    <property type="project" value="UniProtKB-SubCell"/>
</dbReference>
<keyword evidence="3" id="KW-0812">Transmembrane</keyword>
<evidence type="ECO:0000256" key="5">
    <source>
        <dbReference type="ARBA" id="ARBA00022737"/>
    </source>
</evidence>
<keyword evidence="6" id="KW-1133">Transmembrane helix</keyword>
<dbReference type="SUPFAM" id="SSF56112">
    <property type="entry name" value="Protein kinase-like (PK-like)"/>
    <property type="match status" value="1"/>
</dbReference>
<evidence type="ECO:0000259" key="9">
    <source>
        <dbReference type="PROSITE" id="PS50011"/>
    </source>
</evidence>
<dbReference type="InterPro" id="IPR046959">
    <property type="entry name" value="PRK1-6/SRF4-like"/>
</dbReference>
<accession>A0AAD8L8A6</accession>
<evidence type="ECO:0000256" key="1">
    <source>
        <dbReference type="ARBA" id="ARBA00004370"/>
    </source>
</evidence>
<dbReference type="InterPro" id="IPR000719">
    <property type="entry name" value="Prot_kinase_dom"/>
</dbReference>
<comment type="caution">
    <text evidence="10">The sequence shown here is derived from an EMBL/GenBank/DDBJ whole genome shotgun (WGS) entry which is preliminary data.</text>
</comment>